<dbReference type="AlphaFoldDB" id="A0A9P4GEJ7"/>
<dbReference type="OrthoDB" id="76224at2759"/>
<proteinExistence type="predicted"/>
<dbReference type="Proteomes" id="UP000800039">
    <property type="component" value="Unassembled WGS sequence"/>
</dbReference>
<evidence type="ECO:0000256" key="1">
    <source>
        <dbReference type="SAM" id="MobiDB-lite"/>
    </source>
</evidence>
<feature type="compositionally biased region" description="Low complexity" evidence="1">
    <location>
        <begin position="120"/>
        <end position="130"/>
    </location>
</feature>
<dbReference type="PANTHER" id="PTHR28155:SF1">
    <property type="entry name" value="DNA-DIRECTED RNA POLYMERASE I SUBUNIT RPA34.5-DOMAIN-CONTAINING PROTEIN"/>
    <property type="match status" value="1"/>
</dbReference>
<feature type="region of interest" description="Disordered" evidence="1">
    <location>
        <begin position="1"/>
        <end position="172"/>
    </location>
</feature>
<comment type="caution">
    <text evidence="2">The sequence shown here is derived from an EMBL/GenBank/DDBJ whole genome shotgun (WGS) entry which is preliminary data.</text>
</comment>
<feature type="compositionally biased region" description="Basic and acidic residues" evidence="1">
    <location>
        <begin position="381"/>
        <end position="392"/>
    </location>
</feature>
<evidence type="ECO:0000313" key="2">
    <source>
        <dbReference type="EMBL" id="KAF1843804.1"/>
    </source>
</evidence>
<gene>
    <name evidence="2" type="ORF">K460DRAFT_418802</name>
</gene>
<reference evidence="2" key="1">
    <citation type="submission" date="2020-01" db="EMBL/GenBank/DDBJ databases">
        <authorList>
            <consortium name="DOE Joint Genome Institute"/>
            <person name="Haridas S."/>
            <person name="Albert R."/>
            <person name="Binder M."/>
            <person name="Bloem J."/>
            <person name="Labutti K."/>
            <person name="Salamov A."/>
            <person name="Andreopoulos B."/>
            <person name="Baker S.E."/>
            <person name="Barry K."/>
            <person name="Bills G."/>
            <person name="Bluhm B.H."/>
            <person name="Cannon C."/>
            <person name="Castanera R."/>
            <person name="Culley D.E."/>
            <person name="Daum C."/>
            <person name="Ezra D."/>
            <person name="Gonzalez J.B."/>
            <person name="Henrissat B."/>
            <person name="Kuo A."/>
            <person name="Liang C."/>
            <person name="Lipzen A."/>
            <person name="Lutzoni F."/>
            <person name="Magnuson J."/>
            <person name="Mondo S."/>
            <person name="Nolan M."/>
            <person name="Ohm R."/>
            <person name="Pangilinan J."/>
            <person name="Park H.-J."/>
            <person name="Ramirez L."/>
            <person name="Alfaro M."/>
            <person name="Sun H."/>
            <person name="Tritt A."/>
            <person name="Yoshinaga Y."/>
            <person name="Zwiers L.-H."/>
            <person name="Turgeon B.G."/>
            <person name="Goodwin S.B."/>
            <person name="Spatafora J.W."/>
            <person name="Crous P.W."/>
            <person name="Grigoriev I.V."/>
        </authorList>
    </citation>
    <scope>NUCLEOTIDE SEQUENCE</scope>
    <source>
        <strain evidence="2">CBS 394.84</strain>
    </source>
</reference>
<name>A0A9P4GEJ7_9PLEO</name>
<dbReference type="PANTHER" id="PTHR28155">
    <property type="entry name" value="ACR243WP"/>
    <property type="match status" value="1"/>
</dbReference>
<feature type="region of interest" description="Disordered" evidence="1">
    <location>
        <begin position="325"/>
        <end position="408"/>
    </location>
</feature>
<organism evidence="2 3">
    <name type="scientific">Cucurbitaria berberidis CBS 394.84</name>
    <dbReference type="NCBI Taxonomy" id="1168544"/>
    <lineage>
        <taxon>Eukaryota</taxon>
        <taxon>Fungi</taxon>
        <taxon>Dikarya</taxon>
        <taxon>Ascomycota</taxon>
        <taxon>Pezizomycotina</taxon>
        <taxon>Dothideomycetes</taxon>
        <taxon>Pleosporomycetidae</taxon>
        <taxon>Pleosporales</taxon>
        <taxon>Pleosporineae</taxon>
        <taxon>Cucurbitariaceae</taxon>
        <taxon>Cucurbitaria</taxon>
    </lineage>
</organism>
<dbReference type="EMBL" id="ML976617">
    <property type="protein sequence ID" value="KAF1843804.1"/>
    <property type="molecule type" value="Genomic_DNA"/>
</dbReference>
<feature type="compositionally biased region" description="Polar residues" evidence="1">
    <location>
        <begin position="139"/>
        <end position="156"/>
    </location>
</feature>
<protein>
    <submittedName>
        <fullName evidence="2">Uncharacterized protein</fullName>
    </submittedName>
</protein>
<feature type="compositionally biased region" description="Polar residues" evidence="1">
    <location>
        <begin position="280"/>
        <end position="299"/>
    </location>
</feature>
<dbReference type="RefSeq" id="XP_040786367.1">
    <property type="nucleotide sequence ID" value="XM_040937968.1"/>
</dbReference>
<dbReference type="GO" id="GO:0006360">
    <property type="term" value="P:transcription by RNA polymerase I"/>
    <property type="evidence" value="ECO:0007669"/>
    <property type="project" value="InterPro"/>
</dbReference>
<dbReference type="Pfam" id="PF08208">
    <property type="entry name" value="RNA_polI_A34"/>
    <property type="match status" value="1"/>
</dbReference>
<dbReference type="InterPro" id="IPR013240">
    <property type="entry name" value="DNA-dir_RNA_pol1_su_RPA34"/>
</dbReference>
<feature type="region of interest" description="Disordered" evidence="1">
    <location>
        <begin position="280"/>
        <end position="309"/>
    </location>
</feature>
<dbReference type="InterPro" id="IPR053263">
    <property type="entry name" value="Euk_RPA34_RNAP_subunit"/>
</dbReference>
<dbReference type="Gene3D" id="6.20.250.70">
    <property type="match status" value="1"/>
</dbReference>
<keyword evidence="3" id="KW-1185">Reference proteome</keyword>
<accession>A0A9P4GEJ7</accession>
<sequence length="408" mass="43878">MKESKRTHVPLPGSKAKSKVKDTSSKGLLSQEFIESDDDSATESTPQSKATGKPKRTIAIHKANGVVKPKSKSSTKENATPKPVSKSKVASNVPTQKQVVTQAQAAELSSSEQTDDNSDSDSGSDSSGDESNTKKAPQPSRTLAQEQASPSKSQSHAVEFRPAQPYVPPRGFNPVPLNVRTTSKAASIFDNLEGKQVWHITAPAGVSLEDLKQVAMDKAMEGEAIWHHEGADYGLSKTEKSEEGTREVLVPQSDGYKAVSARISQTLHLQAVVRLPKLSSKQADQNTGSEAAASITRSTIRAPRPQVRGLKMRFLPTGFGGDAAGILGDSDSESEAPRQTAGLGMPNGLNLPSRKEKRKHADVNGAGTVESPTKKSKKHRTLEDIQKKEDRRAKKMKKRAHEAALERS</sequence>
<evidence type="ECO:0000313" key="3">
    <source>
        <dbReference type="Proteomes" id="UP000800039"/>
    </source>
</evidence>
<dbReference type="GeneID" id="63855218"/>
<feature type="compositionally biased region" description="Low complexity" evidence="1">
    <location>
        <begin position="95"/>
        <end position="106"/>
    </location>
</feature>